<dbReference type="SUPFAM" id="SSF53254">
    <property type="entry name" value="Phosphoglycerate mutase-like"/>
    <property type="match status" value="1"/>
</dbReference>
<gene>
    <name evidence="2" type="ORF">F8O03_07135</name>
</gene>
<feature type="region of interest" description="Disordered" evidence="1">
    <location>
        <begin position="223"/>
        <end position="245"/>
    </location>
</feature>
<evidence type="ECO:0000313" key="2">
    <source>
        <dbReference type="EMBL" id="KAB1638172.1"/>
    </source>
</evidence>
<dbReference type="GO" id="GO:0005737">
    <property type="term" value="C:cytoplasm"/>
    <property type="evidence" value="ECO:0007669"/>
    <property type="project" value="TreeGrafter"/>
</dbReference>
<protein>
    <submittedName>
        <fullName evidence="2">MSMEG_4193 family putative phosphomutase</fullName>
    </submittedName>
</protein>
<dbReference type="NCBIfam" id="TIGR03848">
    <property type="entry name" value="MSMEG_4193"/>
    <property type="match status" value="1"/>
</dbReference>
<dbReference type="EMBL" id="WBJX01000002">
    <property type="protein sequence ID" value="KAB1638172.1"/>
    <property type="molecule type" value="Genomic_DNA"/>
</dbReference>
<dbReference type="GO" id="GO:0016791">
    <property type="term" value="F:phosphatase activity"/>
    <property type="evidence" value="ECO:0007669"/>
    <property type="project" value="TreeGrafter"/>
</dbReference>
<keyword evidence="3" id="KW-1185">Reference proteome</keyword>
<dbReference type="InterPro" id="IPR022492">
    <property type="entry name" value="Phosphomutase_MSMEG4193_put"/>
</dbReference>
<name>A0A7J5B2C3_9MICO</name>
<reference evidence="2 3" key="1">
    <citation type="submission" date="2019-09" db="EMBL/GenBank/DDBJ databases">
        <title>Phylogeny of genus Pseudoclavibacter and closely related genus.</title>
        <authorList>
            <person name="Li Y."/>
        </authorList>
    </citation>
    <scope>NUCLEOTIDE SEQUENCE [LARGE SCALE GENOMIC DNA]</scope>
    <source>
        <strain evidence="2 3">THG-MD12</strain>
    </source>
</reference>
<dbReference type="AlphaFoldDB" id="A0A7J5B2C3"/>
<dbReference type="InterPro" id="IPR050275">
    <property type="entry name" value="PGM_Phosphatase"/>
</dbReference>
<accession>A0A7J5B2C3</accession>
<proteinExistence type="predicted"/>
<dbReference type="Pfam" id="PF00300">
    <property type="entry name" value="His_Phos_1"/>
    <property type="match status" value="1"/>
</dbReference>
<comment type="caution">
    <text evidence="2">The sequence shown here is derived from an EMBL/GenBank/DDBJ whole genome shotgun (WGS) entry which is preliminary data.</text>
</comment>
<dbReference type="InterPro" id="IPR029033">
    <property type="entry name" value="His_PPase_superfam"/>
</dbReference>
<dbReference type="Gene3D" id="3.40.50.1240">
    <property type="entry name" value="Phosphoglycerate mutase-like"/>
    <property type="match status" value="1"/>
</dbReference>
<feature type="compositionally biased region" description="Gly residues" evidence="1">
    <location>
        <begin position="236"/>
        <end position="245"/>
    </location>
</feature>
<sequence length="245" mass="25300">MATVILVRHGRTTANASGLLAGRTPGVLLDETGRAQAAATGARIASVPLARLVTSPLERCVETAAAIRAQQPTAPFDDPHIDPSLDVIDEDLTECGYGAWQNRSLADLAKEDLWTTVQTQPSAVTFPDGESMAAMQARAVAAVRRHDADVEREFGQGAVWVAVSHGDIIKAVLADALGMHLDLFQRLAVGPASTSIISYGKARPSVPIINSDAGDLSWLAPSRSAAAGGSQTGDATVGGGAGRAS</sequence>
<organism evidence="2 3">
    <name type="scientific">Pseudoclavibacter terrae</name>
    <dbReference type="NCBI Taxonomy" id="1530195"/>
    <lineage>
        <taxon>Bacteria</taxon>
        <taxon>Bacillati</taxon>
        <taxon>Actinomycetota</taxon>
        <taxon>Actinomycetes</taxon>
        <taxon>Micrococcales</taxon>
        <taxon>Microbacteriaceae</taxon>
        <taxon>Pseudoclavibacter</taxon>
    </lineage>
</organism>
<dbReference type="InterPro" id="IPR013078">
    <property type="entry name" value="His_Pase_superF_clade-1"/>
</dbReference>
<dbReference type="CDD" id="cd07067">
    <property type="entry name" value="HP_PGM_like"/>
    <property type="match status" value="1"/>
</dbReference>
<dbReference type="OrthoDB" id="4120859at2"/>
<dbReference type="SMART" id="SM00855">
    <property type="entry name" value="PGAM"/>
    <property type="match status" value="1"/>
</dbReference>
<evidence type="ECO:0000313" key="3">
    <source>
        <dbReference type="Proteomes" id="UP000490386"/>
    </source>
</evidence>
<dbReference type="PANTHER" id="PTHR48100:SF2">
    <property type="entry name" value="CONSERVED PROTEIN"/>
    <property type="match status" value="1"/>
</dbReference>
<dbReference type="Proteomes" id="UP000490386">
    <property type="component" value="Unassembled WGS sequence"/>
</dbReference>
<dbReference type="RefSeq" id="WP_151423267.1">
    <property type="nucleotide sequence ID" value="NZ_WBJX01000002.1"/>
</dbReference>
<dbReference type="PANTHER" id="PTHR48100">
    <property type="entry name" value="BROAD-SPECIFICITY PHOSPHATASE YOR283W-RELATED"/>
    <property type="match status" value="1"/>
</dbReference>
<evidence type="ECO:0000256" key="1">
    <source>
        <dbReference type="SAM" id="MobiDB-lite"/>
    </source>
</evidence>